<feature type="domain" description="Aminopeptidase N-like N-terminal" evidence="14">
    <location>
        <begin position="91"/>
        <end position="268"/>
    </location>
</feature>
<comment type="cofactor">
    <cofactor evidence="2">
        <name>Zn(2+)</name>
        <dbReference type="ChEBI" id="CHEBI:29105"/>
    </cofactor>
</comment>
<comment type="caution">
    <text evidence="15">The sequence shown here is derived from an EMBL/GenBank/DDBJ whole genome shotgun (WGS) entry which is preliminary data.</text>
</comment>
<dbReference type="EC" id="3.4.11.2" evidence="4"/>
<protein>
    <recommendedName>
        <fullName evidence="5">Aminopeptidase N</fullName>
        <ecNumber evidence="4">3.4.11.2</ecNumber>
    </recommendedName>
</protein>
<dbReference type="Gene3D" id="2.60.40.4070">
    <property type="match status" value="1"/>
</dbReference>
<evidence type="ECO:0000256" key="10">
    <source>
        <dbReference type="ARBA" id="ARBA00022833"/>
    </source>
</evidence>
<sequence length="698" mass="78131">MGVPAFEIARGVRKYYNYQHKRQSCRRLRMRRPVLSILLLLLAASGISAQDRFGAIDRDLLLKIERPASQTDRRFLLAPQPTPGQLMFDAIHYDVDIAFDEKTGQVEGRVTAVVESTSEPLSQIDLNADPVLSILSVEMEGYGVLTFSRSGDVFSAVLPFALAPGERASITVHFEGNPISALNPGLFIRSHASGTVLYSLSEPWSARTWWPCKDYPDDKATFDIALSVRPGLFAASNGNFIGQADTTRWAEPFVRHRWKEEYPMPPYLFSIAASPYVLLTDDFVYAPGETMLVTHYVYPHLAAQAAVDLDIAVPALSYFSSLLGIYPFIGEKYGIATCGIGGGMEHQTLTSYGAALLTGDHRYDWLYIHEFGHQWFGDLVTCADWTHIWLNEGWASYFEALWFEHLGGPGDLKAYMQTMDTPLYWQGPVLRDPGNTDPWYYFDRVVYDKGAWIVHMLRHIMGDQDFFDATRAYLADPLFSYGNADSEEFEAAFEAFYGGQLDWFFDPWLTRTDRLACEWSWSSWEQEGHNHLSIYVRQLTDPPYVMPVDFRVSSGAGDADTVLWIDEAEESFVFETAGLVTGVQFDPDGWVLCDAAAVATGTESTPAAPFLSQNWPNPFNPSTTLCFGLDHPGPVRLSIYDARGGLVRTLIDGRLGEGTHEAVWNGKDSEGRPASSGVYFCRMTAGAKSFTRKLVLLR</sequence>
<feature type="domain" description="Peptidase M1 membrane alanine aminopeptidase" evidence="12">
    <location>
        <begin position="342"/>
        <end position="508"/>
    </location>
</feature>
<evidence type="ECO:0000256" key="5">
    <source>
        <dbReference type="ARBA" id="ARBA00015611"/>
    </source>
</evidence>
<dbReference type="EMBL" id="DSEC01000083">
    <property type="protein sequence ID" value="HER43051.1"/>
    <property type="molecule type" value="Genomic_DNA"/>
</dbReference>
<evidence type="ECO:0000256" key="2">
    <source>
        <dbReference type="ARBA" id="ARBA00001947"/>
    </source>
</evidence>
<keyword evidence="6" id="KW-0031">Aminopeptidase</keyword>
<dbReference type="InterPro" id="IPR026444">
    <property type="entry name" value="Secre_tail"/>
</dbReference>
<dbReference type="AlphaFoldDB" id="A0A7V2F3L9"/>
<feature type="domain" description="FlgD/Vpr Ig-like" evidence="13">
    <location>
        <begin position="635"/>
        <end position="686"/>
    </location>
</feature>
<dbReference type="InterPro" id="IPR042097">
    <property type="entry name" value="Aminopeptidase_N-like_N_sf"/>
</dbReference>
<dbReference type="Gene3D" id="2.60.40.1730">
    <property type="entry name" value="tricorn interacting facor f3 domain"/>
    <property type="match status" value="1"/>
</dbReference>
<evidence type="ECO:0000256" key="8">
    <source>
        <dbReference type="ARBA" id="ARBA00022723"/>
    </source>
</evidence>
<dbReference type="InterPro" id="IPR025965">
    <property type="entry name" value="FlgD/Vpr_Ig-like"/>
</dbReference>
<dbReference type="Pfam" id="PF13860">
    <property type="entry name" value="FlgD_ig"/>
    <property type="match status" value="1"/>
</dbReference>
<dbReference type="Gene3D" id="1.10.390.10">
    <property type="entry name" value="Neutral Protease Domain 2"/>
    <property type="match status" value="1"/>
</dbReference>
<accession>A0A7V2F3L9</accession>
<dbReference type="SUPFAM" id="SSF55486">
    <property type="entry name" value="Metalloproteases ('zincins'), catalytic domain"/>
    <property type="match status" value="1"/>
</dbReference>
<evidence type="ECO:0000259" key="13">
    <source>
        <dbReference type="Pfam" id="PF13860"/>
    </source>
</evidence>
<keyword evidence="7" id="KW-0645">Protease</keyword>
<evidence type="ECO:0000256" key="6">
    <source>
        <dbReference type="ARBA" id="ARBA00022438"/>
    </source>
</evidence>
<dbReference type="Pfam" id="PF17900">
    <property type="entry name" value="Peptidase_M1_N"/>
    <property type="match status" value="1"/>
</dbReference>
<dbReference type="InterPro" id="IPR050344">
    <property type="entry name" value="Peptidase_M1_aminopeptidases"/>
</dbReference>
<dbReference type="SUPFAM" id="SSF63737">
    <property type="entry name" value="Leukotriene A4 hydrolase N-terminal domain"/>
    <property type="match status" value="1"/>
</dbReference>
<evidence type="ECO:0000313" key="15">
    <source>
        <dbReference type="EMBL" id="HER43051.1"/>
    </source>
</evidence>
<dbReference type="GO" id="GO:0008270">
    <property type="term" value="F:zinc ion binding"/>
    <property type="evidence" value="ECO:0007669"/>
    <property type="project" value="InterPro"/>
</dbReference>
<evidence type="ECO:0000259" key="12">
    <source>
        <dbReference type="Pfam" id="PF01433"/>
    </source>
</evidence>
<name>A0A7V2F3L9_UNCEI</name>
<dbReference type="GO" id="GO:0070006">
    <property type="term" value="F:metalloaminopeptidase activity"/>
    <property type="evidence" value="ECO:0007669"/>
    <property type="project" value="TreeGrafter"/>
</dbReference>
<keyword evidence="9" id="KW-0378">Hydrolase</keyword>
<dbReference type="InterPro" id="IPR045357">
    <property type="entry name" value="Aminopeptidase_N-like_N"/>
</dbReference>
<dbReference type="GO" id="GO:0016020">
    <property type="term" value="C:membrane"/>
    <property type="evidence" value="ECO:0007669"/>
    <property type="project" value="TreeGrafter"/>
</dbReference>
<dbReference type="PANTHER" id="PTHR11533">
    <property type="entry name" value="PROTEASE M1 ZINC METALLOPROTEASE"/>
    <property type="match status" value="1"/>
</dbReference>
<dbReference type="PRINTS" id="PR00756">
    <property type="entry name" value="ALADIPTASE"/>
</dbReference>
<dbReference type="Proteomes" id="UP000886069">
    <property type="component" value="Unassembled WGS sequence"/>
</dbReference>
<comment type="similarity">
    <text evidence="3">Belongs to the peptidase M1 family.</text>
</comment>
<dbReference type="InterPro" id="IPR001930">
    <property type="entry name" value="Peptidase_M1"/>
</dbReference>
<comment type="catalytic activity">
    <reaction evidence="1">
        <text>Release of an N-terminal amino acid, Xaa-|-Yaa- from a peptide, amide or arylamide. Xaa is preferably Ala, but may be most amino acids including Pro (slow action). When a terminal hydrophobic residue is followed by a prolyl residue, the two may be released as an intact Xaa-Pro dipeptide.</text>
        <dbReference type="EC" id="3.4.11.2"/>
    </reaction>
</comment>
<dbReference type="InterPro" id="IPR027268">
    <property type="entry name" value="Peptidase_M4/M1_CTD_sf"/>
</dbReference>
<evidence type="ECO:0000256" key="7">
    <source>
        <dbReference type="ARBA" id="ARBA00022670"/>
    </source>
</evidence>
<dbReference type="GO" id="GO:0043171">
    <property type="term" value="P:peptide catabolic process"/>
    <property type="evidence" value="ECO:0007669"/>
    <property type="project" value="TreeGrafter"/>
</dbReference>
<dbReference type="GO" id="GO:0005615">
    <property type="term" value="C:extracellular space"/>
    <property type="evidence" value="ECO:0007669"/>
    <property type="project" value="TreeGrafter"/>
</dbReference>
<evidence type="ECO:0000256" key="9">
    <source>
        <dbReference type="ARBA" id="ARBA00022801"/>
    </source>
</evidence>
<dbReference type="Pfam" id="PF01433">
    <property type="entry name" value="Peptidase_M1"/>
    <property type="match status" value="1"/>
</dbReference>
<proteinExistence type="inferred from homology"/>
<dbReference type="PANTHER" id="PTHR11533:SF174">
    <property type="entry name" value="PUROMYCIN-SENSITIVE AMINOPEPTIDASE-RELATED"/>
    <property type="match status" value="1"/>
</dbReference>
<dbReference type="GO" id="GO:0005737">
    <property type="term" value="C:cytoplasm"/>
    <property type="evidence" value="ECO:0007669"/>
    <property type="project" value="TreeGrafter"/>
</dbReference>
<evidence type="ECO:0000256" key="11">
    <source>
        <dbReference type="ARBA" id="ARBA00023049"/>
    </source>
</evidence>
<evidence type="ECO:0000256" key="3">
    <source>
        <dbReference type="ARBA" id="ARBA00010136"/>
    </source>
</evidence>
<keyword evidence="10" id="KW-0862">Zinc</keyword>
<organism evidence="15">
    <name type="scientific">Eiseniibacteriota bacterium</name>
    <dbReference type="NCBI Taxonomy" id="2212470"/>
    <lineage>
        <taxon>Bacteria</taxon>
        <taxon>Candidatus Eiseniibacteriota</taxon>
    </lineage>
</organism>
<keyword evidence="11" id="KW-0482">Metalloprotease</keyword>
<dbReference type="GO" id="GO:0016285">
    <property type="term" value="F:alanyl aminopeptidase activity"/>
    <property type="evidence" value="ECO:0007669"/>
    <property type="project" value="UniProtKB-EC"/>
</dbReference>
<reference evidence="15" key="1">
    <citation type="journal article" date="2020" name="mSystems">
        <title>Genome- and Community-Level Interaction Insights into Carbon Utilization and Element Cycling Functions of Hydrothermarchaeota in Hydrothermal Sediment.</title>
        <authorList>
            <person name="Zhou Z."/>
            <person name="Liu Y."/>
            <person name="Xu W."/>
            <person name="Pan J."/>
            <person name="Luo Z.H."/>
            <person name="Li M."/>
        </authorList>
    </citation>
    <scope>NUCLEOTIDE SEQUENCE [LARGE SCALE GENOMIC DNA]</scope>
    <source>
        <strain evidence="15">SpSt-1233</strain>
    </source>
</reference>
<dbReference type="GO" id="GO:0006508">
    <property type="term" value="P:proteolysis"/>
    <property type="evidence" value="ECO:0007669"/>
    <property type="project" value="UniProtKB-KW"/>
</dbReference>
<dbReference type="InterPro" id="IPR014782">
    <property type="entry name" value="Peptidase_M1_dom"/>
</dbReference>
<dbReference type="GO" id="GO:0042277">
    <property type="term" value="F:peptide binding"/>
    <property type="evidence" value="ECO:0007669"/>
    <property type="project" value="TreeGrafter"/>
</dbReference>
<evidence type="ECO:0000256" key="4">
    <source>
        <dbReference type="ARBA" id="ARBA00012564"/>
    </source>
</evidence>
<evidence type="ECO:0000259" key="14">
    <source>
        <dbReference type="Pfam" id="PF17900"/>
    </source>
</evidence>
<gene>
    <name evidence="15" type="ORF">ENO08_01155</name>
</gene>
<dbReference type="CDD" id="cd09603">
    <property type="entry name" value="M1_APN_like"/>
    <property type="match status" value="1"/>
</dbReference>
<keyword evidence="8" id="KW-0479">Metal-binding</keyword>
<evidence type="ECO:0000256" key="1">
    <source>
        <dbReference type="ARBA" id="ARBA00000098"/>
    </source>
</evidence>
<dbReference type="NCBIfam" id="TIGR04183">
    <property type="entry name" value="Por_Secre_tail"/>
    <property type="match status" value="1"/>
</dbReference>